<keyword evidence="1" id="KW-0614">Plasmid</keyword>
<gene>
    <name evidence="1" type="ORF">NPD8_4122</name>
</gene>
<proteinExistence type="predicted"/>
<dbReference type="EMBL" id="CP015721">
    <property type="protein sequence ID" value="APU87311.1"/>
    <property type="molecule type" value="Genomic_DNA"/>
</dbReference>
<organism evidence="1">
    <name type="scientific">Clostridium botulinum</name>
    <dbReference type="NCBI Taxonomy" id="1491"/>
    <lineage>
        <taxon>Bacteria</taxon>
        <taxon>Bacillati</taxon>
        <taxon>Bacillota</taxon>
        <taxon>Clostridia</taxon>
        <taxon>Eubacteriales</taxon>
        <taxon>Clostridiaceae</taxon>
        <taxon>Clostridium</taxon>
    </lineage>
</organism>
<evidence type="ECO:0000313" key="1">
    <source>
        <dbReference type="EMBL" id="APU87311.1"/>
    </source>
</evidence>
<geneLocation type="plasmid" evidence="1">
    <name>pNPD8_2</name>
</geneLocation>
<accession>A0A1L7JNG3</accession>
<name>A0A1L7JNG3_CLOBO</name>
<dbReference type="RefSeq" id="WP_040110032.1">
    <property type="nucleotide sequence ID" value="NZ_CP015721.1"/>
</dbReference>
<sequence length="105" mass="11512">METGQLITLENDIEFETFGGNTLKAKEGDKGFITHNGSVSLITGQAQGKIIVTDIKPNGIDYNSIAHLIFRRLDVELELGEILTDNDIGVLDCIAYIEGVIEDIF</sequence>
<reference evidence="1" key="1">
    <citation type="submission" date="2016-05" db="EMBL/GenBank/DDBJ databases">
        <authorList>
            <person name="Lavstsen T."/>
            <person name="Jespersen J.S."/>
        </authorList>
    </citation>
    <scope>NUCLEOTIDE SEQUENCE</scope>
    <source>
        <strain evidence="1">CDC69096</strain>
        <plasmid evidence="1">pNPD8_2</plasmid>
    </source>
</reference>
<dbReference type="AlphaFoldDB" id="A0A1L7JNG3"/>
<protein>
    <submittedName>
        <fullName evidence="1">Uncharacterized protein</fullName>
    </submittedName>
</protein>